<feature type="transmembrane region" description="Helical" evidence="1">
    <location>
        <begin position="20"/>
        <end position="40"/>
    </location>
</feature>
<name>A0A3A1NBR7_9FLAO</name>
<accession>A0A3A1NBR7</accession>
<keyword evidence="1" id="KW-1133">Transmembrane helix</keyword>
<dbReference type="Proteomes" id="UP000266067">
    <property type="component" value="Unassembled WGS sequence"/>
</dbReference>
<dbReference type="EMBL" id="QXFH01000060">
    <property type="protein sequence ID" value="RIV36681.1"/>
    <property type="molecule type" value="Genomic_DNA"/>
</dbReference>
<keyword evidence="3" id="KW-1185">Reference proteome</keyword>
<protein>
    <submittedName>
        <fullName evidence="2">Uncharacterized protein</fullName>
    </submittedName>
</protein>
<evidence type="ECO:0000256" key="1">
    <source>
        <dbReference type="SAM" id="Phobius"/>
    </source>
</evidence>
<evidence type="ECO:0000313" key="2">
    <source>
        <dbReference type="EMBL" id="RIV36681.1"/>
    </source>
</evidence>
<evidence type="ECO:0000313" key="3">
    <source>
        <dbReference type="Proteomes" id="UP000266067"/>
    </source>
</evidence>
<feature type="transmembrane region" description="Helical" evidence="1">
    <location>
        <begin position="71"/>
        <end position="88"/>
    </location>
</feature>
<comment type="caution">
    <text evidence="2">The sequence shown here is derived from an EMBL/GenBank/DDBJ whole genome shotgun (WGS) entry which is preliminary data.</text>
</comment>
<feature type="transmembrane region" description="Helical" evidence="1">
    <location>
        <begin position="46"/>
        <end position="64"/>
    </location>
</feature>
<feature type="transmembrane region" description="Helical" evidence="1">
    <location>
        <begin position="121"/>
        <end position="142"/>
    </location>
</feature>
<keyword evidence="1" id="KW-0812">Transmembrane</keyword>
<reference evidence="2 3" key="1">
    <citation type="submission" date="2018-08" db="EMBL/GenBank/DDBJ databases">
        <title>Proposal of Muricauda 72 sp.nov. and Muricauda NH166 sp.nov., isolated from seawater.</title>
        <authorList>
            <person name="Cheng H."/>
            <person name="Wu Y.-H."/>
            <person name="Guo L.-L."/>
            <person name="Xu X.-W."/>
        </authorList>
    </citation>
    <scope>NUCLEOTIDE SEQUENCE [LARGE SCALE GENOMIC DNA]</scope>
    <source>
        <strain evidence="2 3">KCTC 22173</strain>
    </source>
</reference>
<organism evidence="2 3">
    <name type="scientific">Flagellimonas lutimaris</name>
    <dbReference type="NCBI Taxonomy" id="475082"/>
    <lineage>
        <taxon>Bacteria</taxon>
        <taxon>Pseudomonadati</taxon>
        <taxon>Bacteroidota</taxon>
        <taxon>Flavobacteriia</taxon>
        <taxon>Flavobacteriales</taxon>
        <taxon>Flavobacteriaceae</taxon>
        <taxon>Flagellimonas</taxon>
    </lineage>
</organism>
<gene>
    <name evidence="2" type="ORF">D2V08_01485</name>
</gene>
<sequence length="145" mass="16493">MLLLLIIKFYTIMEFNINPFAATILSIFFTCCTFMAIGWFLLLNGIVILICLILQLVLIWKLHMMEGLAKIYLFATLISFIILCLFREDFGDTSNSAISPLSIISKLIGLRDSARYHEVSIFGSVVNFLWFGQLIGQIAGLIKFR</sequence>
<dbReference type="AlphaFoldDB" id="A0A3A1NBR7"/>
<keyword evidence="1" id="KW-0472">Membrane</keyword>
<proteinExistence type="predicted"/>